<feature type="domain" description="Aminoacyl-tRNA synthetase class Ia" evidence="8">
    <location>
        <begin position="25"/>
        <end position="95"/>
    </location>
</feature>
<evidence type="ECO:0000256" key="6">
    <source>
        <dbReference type="ARBA" id="ARBA00022917"/>
    </source>
</evidence>
<protein>
    <recommendedName>
        <fullName evidence="2">leucine--tRNA ligase</fullName>
        <ecNumber evidence="2">6.1.1.4</ecNumber>
    </recommendedName>
</protein>
<evidence type="ECO:0000256" key="1">
    <source>
        <dbReference type="ARBA" id="ARBA00005594"/>
    </source>
</evidence>
<dbReference type="InterPro" id="IPR014729">
    <property type="entry name" value="Rossmann-like_a/b/a_fold"/>
</dbReference>
<dbReference type="PROSITE" id="PS00178">
    <property type="entry name" value="AA_TRNA_LIGASE_I"/>
    <property type="match status" value="1"/>
</dbReference>
<dbReference type="Gene3D" id="3.40.50.620">
    <property type="entry name" value="HUPs"/>
    <property type="match status" value="1"/>
</dbReference>
<dbReference type="GO" id="GO:0006429">
    <property type="term" value="P:leucyl-tRNA aminoacylation"/>
    <property type="evidence" value="ECO:0007669"/>
    <property type="project" value="InterPro"/>
</dbReference>
<keyword evidence="3 9" id="KW-0436">Ligase</keyword>
<dbReference type="GO" id="GO:0005524">
    <property type="term" value="F:ATP binding"/>
    <property type="evidence" value="ECO:0007669"/>
    <property type="project" value="UniProtKB-KW"/>
</dbReference>
<evidence type="ECO:0000259" key="8">
    <source>
        <dbReference type="Pfam" id="PF00133"/>
    </source>
</evidence>
<evidence type="ECO:0000313" key="9">
    <source>
        <dbReference type="EMBL" id="MBF0967265.1"/>
    </source>
</evidence>
<sequence>MSENPQGAPAQRYTAQLAGQIETKWQERWEELGTFYADNPTGDLAGPLASSNPYFILDMFPYPSGKGLHVGHPLGYIATDTLARYRRMKGDNVLYT</sequence>
<gene>
    <name evidence="9" type="ORF">HXK09_09005</name>
</gene>
<proteinExistence type="inferred from homology"/>
<accession>A0A929RQH6</accession>
<feature type="non-terminal residue" evidence="9">
    <location>
        <position position="96"/>
    </location>
</feature>
<dbReference type="EMBL" id="JABZGF010000385">
    <property type="protein sequence ID" value="MBF0967265.1"/>
    <property type="molecule type" value="Genomic_DNA"/>
</dbReference>
<keyword evidence="6" id="KW-0648">Protein biosynthesis</keyword>
<comment type="caution">
    <text evidence="9">The sequence shown here is derived from an EMBL/GenBank/DDBJ whole genome shotgun (WGS) entry which is preliminary data.</text>
</comment>
<dbReference type="InterPro" id="IPR002300">
    <property type="entry name" value="aa-tRNA-synth_Ia"/>
</dbReference>
<keyword evidence="7" id="KW-0030">Aminoacyl-tRNA synthetase</keyword>
<dbReference type="Proteomes" id="UP000759246">
    <property type="component" value="Unassembled WGS sequence"/>
</dbReference>
<dbReference type="PANTHER" id="PTHR43740">
    <property type="entry name" value="LEUCYL-TRNA SYNTHETASE"/>
    <property type="match status" value="1"/>
</dbReference>
<evidence type="ECO:0000256" key="3">
    <source>
        <dbReference type="ARBA" id="ARBA00022598"/>
    </source>
</evidence>
<name>A0A929RQH6_9ACTO</name>
<evidence type="ECO:0000256" key="5">
    <source>
        <dbReference type="ARBA" id="ARBA00022840"/>
    </source>
</evidence>
<evidence type="ECO:0000256" key="4">
    <source>
        <dbReference type="ARBA" id="ARBA00022741"/>
    </source>
</evidence>
<dbReference type="AlphaFoldDB" id="A0A929RQH6"/>
<dbReference type="SUPFAM" id="SSF52374">
    <property type="entry name" value="Nucleotidylyl transferase"/>
    <property type="match status" value="1"/>
</dbReference>
<dbReference type="Pfam" id="PF00133">
    <property type="entry name" value="tRNA-synt_1"/>
    <property type="match status" value="1"/>
</dbReference>
<dbReference type="GO" id="GO:0005829">
    <property type="term" value="C:cytosol"/>
    <property type="evidence" value="ECO:0007669"/>
    <property type="project" value="TreeGrafter"/>
</dbReference>
<reference evidence="9" key="1">
    <citation type="submission" date="2020-04" db="EMBL/GenBank/DDBJ databases">
        <title>Deep metagenomics examines the oral microbiome during advanced dental caries in children, revealing novel taxa and co-occurrences with host molecules.</title>
        <authorList>
            <person name="Baker J.L."/>
            <person name="Morton J.T."/>
            <person name="Dinis M."/>
            <person name="Alvarez R."/>
            <person name="Tran N.C."/>
            <person name="Knight R."/>
            <person name="Edlund A."/>
        </authorList>
    </citation>
    <scope>NUCLEOTIDE SEQUENCE</scope>
    <source>
        <strain evidence="9">JCVI_30_bin.13</strain>
    </source>
</reference>
<evidence type="ECO:0000313" key="10">
    <source>
        <dbReference type="Proteomes" id="UP000759246"/>
    </source>
</evidence>
<comment type="similarity">
    <text evidence="1">Belongs to the class-I aminoacyl-tRNA synthetase family.</text>
</comment>
<dbReference type="InterPro" id="IPR001412">
    <property type="entry name" value="aa-tRNA-synth_I_CS"/>
</dbReference>
<evidence type="ECO:0000256" key="7">
    <source>
        <dbReference type="ARBA" id="ARBA00023146"/>
    </source>
</evidence>
<dbReference type="EC" id="6.1.1.4" evidence="2"/>
<dbReference type="GO" id="GO:0004823">
    <property type="term" value="F:leucine-tRNA ligase activity"/>
    <property type="evidence" value="ECO:0007669"/>
    <property type="project" value="UniProtKB-EC"/>
</dbReference>
<dbReference type="InterPro" id="IPR002302">
    <property type="entry name" value="Leu-tRNA-ligase"/>
</dbReference>
<keyword evidence="4" id="KW-0547">Nucleotide-binding</keyword>
<evidence type="ECO:0000256" key="2">
    <source>
        <dbReference type="ARBA" id="ARBA00013164"/>
    </source>
</evidence>
<organism evidence="9 10">
    <name type="scientific">Actinomyces bouchesdurhonensis</name>
    <dbReference type="NCBI Taxonomy" id="1852361"/>
    <lineage>
        <taxon>Bacteria</taxon>
        <taxon>Bacillati</taxon>
        <taxon>Actinomycetota</taxon>
        <taxon>Actinomycetes</taxon>
        <taxon>Actinomycetales</taxon>
        <taxon>Actinomycetaceae</taxon>
        <taxon>Actinomyces</taxon>
    </lineage>
</organism>
<dbReference type="PANTHER" id="PTHR43740:SF2">
    <property type="entry name" value="LEUCINE--TRNA LIGASE, MITOCHONDRIAL"/>
    <property type="match status" value="1"/>
</dbReference>
<keyword evidence="5" id="KW-0067">ATP-binding</keyword>